<gene>
    <name evidence="1" type="ORF">KIPB_009335</name>
</gene>
<sequence length="860" mass="95216">AAGPGGGGGGGGTQDLVAELQTSGRRSLFQERQAYLGTKWIESQAADYLHTHNPSKDVRGYLGTAIHMAERYQVWKSENGSEVGDGGDSSGMEEFLDSLDPDEFDSLWGMEVSKGGKHKRPFLVIDESSGWGKTQFAFFLMALGIPVCFLPARPCQDVYSSFHPLYEAFYPSNGTNKETTNISAAALVRFCEETVHFYQQREEAEQSPSAWLNFWLFLCLDSPQGVSLVWGSSGIREASVRVGVSVIFLDEVITGFATVQSDETLLPEATFNLYLRENARAIKGKMIVTLSGTAMCFMNLVKLGLGGSRRTKRDTVWCYTLLRICIPGVPFYYPSHGNTPTALEGALAHSRPVWQGLLEDTSNSVSTSNDHFWSYVYAMAQEWCDVKELETLNVYSPVYFLQKSHSSICAKLATTVGAVEYSKADGSEPLVIFFEDHVYDLVSSCIHHGVMSLGAEGQQPYSLRRWKATKGDTLTSSNGLVPTGLVCVMPDPNRGLLSCLLAPIMCPMWVDRIDGTRARYVDTVVLYLQRTHPELTWYVFERVCQGVLVDASFTRTLAGTAVTGYSLYSNLPGPPSDIEGLLSPAQLISYVAFHLRMGDYPHSMDDRADTCDTADTDDTDFTDDNAGSSYPDTHTLSLFYHRLSHMLPFLAERTIPRFVNLVFPPFEGYLGDTIQKLCTTMPQEIKFTEESNKAADASPYPHALGEVKLRASINKGVWMEFLERMEFAQAGGRVDLGFFFYGRTSGTGSIPYSKVNSGSLDQSELKLLSKFVFLHLNDMSCRVWNGGEQPKTVSLDVSLAAIPGETRSETKRRREFERVCEMCKGRMLVVTVNVLTALKSTTKSTGVSFEAVPEPEDVQK</sequence>
<organism evidence="1 2">
    <name type="scientific">Kipferlia bialata</name>
    <dbReference type="NCBI Taxonomy" id="797122"/>
    <lineage>
        <taxon>Eukaryota</taxon>
        <taxon>Metamonada</taxon>
        <taxon>Carpediemonas-like organisms</taxon>
        <taxon>Kipferlia</taxon>
    </lineage>
</organism>
<evidence type="ECO:0000313" key="2">
    <source>
        <dbReference type="Proteomes" id="UP000265618"/>
    </source>
</evidence>
<evidence type="ECO:0000313" key="1">
    <source>
        <dbReference type="EMBL" id="GCA63332.1"/>
    </source>
</evidence>
<comment type="caution">
    <text evidence="1">The sequence shown here is derived from an EMBL/GenBank/DDBJ whole genome shotgun (WGS) entry which is preliminary data.</text>
</comment>
<accession>A0A391P526</accession>
<dbReference type="AlphaFoldDB" id="A0A391P526"/>
<dbReference type="EMBL" id="BDIP01003137">
    <property type="protein sequence ID" value="GCA63332.1"/>
    <property type="molecule type" value="Genomic_DNA"/>
</dbReference>
<name>A0A391P526_9EUKA</name>
<dbReference type="Proteomes" id="UP000265618">
    <property type="component" value="Unassembled WGS sequence"/>
</dbReference>
<reference evidence="1 2" key="1">
    <citation type="journal article" date="2018" name="PLoS ONE">
        <title>The draft genome of Kipferlia bialata reveals reductive genome evolution in fornicate parasites.</title>
        <authorList>
            <person name="Tanifuji G."/>
            <person name="Takabayashi S."/>
            <person name="Kume K."/>
            <person name="Takagi M."/>
            <person name="Nakayama T."/>
            <person name="Kamikawa R."/>
            <person name="Inagaki Y."/>
            <person name="Hashimoto T."/>
        </authorList>
    </citation>
    <scope>NUCLEOTIDE SEQUENCE [LARGE SCALE GENOMIC DNA]</scope>
    <source>
        <strain evidence="1">NY0173</strain>
    </source>
</reference>
<keyword evidence="2" id="KW-1185">Reference proteome</keyword>
<proteinExistence type="predicted"/>
<feature type="non-terminal residue" evidence="1">
    <location>
        <position position="1"/>
    </location>
</feature>
<protein>
    <submittedName>
        <fullName evidence="1">Uncharacterized protein</fullName>
    </submittedName>
</protein>